<dbReference type="RefSeq" id="WP_160647597.1">
    <property type="nucleotide sequence ID" value="NZ_SIJB01000042.1"/>
</dbReference>
<evidence type="ECO:0000259" key="12">
    <source>
        <dbReference type="Pfam" id="PF02223"/>
    </source>
</evidence>
<feature type="domain" description="Thymidylate kinase-like" evidence="12">
    <location>
        <begin position="8"/>
        <end position="203"/>
    </location>
</feature>
<keyword evidence="14" id="KW-1185">Reference proteome</keyword>
<organism evidence="13 14">
    <name type="scientific">Chengkuizengella marina</name>
    <dbReference type="NCBI Taxonomy" id="2507566"/>
    <lineage>
        <taxon>Bacteria</taxon>
        <taxon>Bacillati</taxon>
        <taxon>Bacillota</taxon>
        <taxon>Bacilli</taxon>
        <taxon>Bacillales</taxon>
        <taxon>Paenibacillaceae</taxon>
        <taxon>Chengkuizengella</taxon>
    </lineage>
</organism>
<comment type="caution">
    <text evidence="13">The sequence shown here is derived from an EMBL/GenBank/DDBJ whole genome shotgun (WGS) entry which is preliminary data.</text>
</comment>
<comment type="similarity">
    <text evidence="1 11">Belongs to the thymidylate kinase family.</text>
</comment>
<evidence type="ECO:0000313" key="13">
    <source>
        <dbReference type="EMBL" id="NBI30787.1"/>
    </source>
</evidence>
<protein>
    <recommendedName>
        <fullName evidence="3 11">Thymidylate kinase</fullName>
        <ecNumber evidence="2 11">2.7.4.9</ecNumber>
    </recommendedName>
    <alternativeName>
        <fullName evidence="11">dTMP kinase</fullName>
    </alternativeName>
</protein>
<dbReference type="GO" id="GO:0005524">
    <property type="term" value="F:ATP binding"/>
    <property type="evidence" value="ECO:0007669"/>
    <property type="project" value="UniProtKB-UniRule"/>
</dbReference>
<keyword evidence="8 11" id="KW-0067">ATP-binding</keyword>
<evidence type="ECO:0000256" key="4">
    <source>
        <dbReference type="ARBA" id="ARBA00022679"/>
    </source>
</evidence>
<keyword evidence="6 11" id="KW-0547">Nucleotide-binding</keyword>
<keyword evidence="5 11" id="KW-0545">Nucleotide biosynthesis</keyword>
<evidence type="ECO:0000256" key="5">
    <source>
        <dbReference type="ARBA" id="ARBA00022727"/>
    </source>
</evidence>
<dbReference type="NCBIfam" id="TIGR00041">
    <property type="entry name" value="DTMP_kinase"/>
    <property type="match status" value="1"/>
</dbReference>
<evidence type="ECO:0000313" key="14">
    <source>
        <dbReference type="Proteomes" id="UP000448943"/>
    </source>
</evidence>
<dbReference type="InterPro" id="IPR027417">
    <property type="entry name" value="P-loop_NTPase"/>
</dbReference>
<evidence type="ECO:0000256" key="9">
    <source>
        <dbReference type="ARBA" id="ARBA00048743"/>
    </source>
</evidence>
<dbReference type="Gene3D" id="3.40.50.300">
    <property type="entry name" value="P-loop containing nucleotide triphosphate hydrolases"/>
    <property type="match status" value="1"/>
</dbReference>
<dbReference type="GO" id="GO:0004798">
    <property type="term" value="F:dTMP kinase activity"/>
    <property type="evidence" value="ECO:0007669"/>
    <property type="project" value="UniProtKB-UniRule"/>
</dbReference>
<dbReference type="OrthoDB" id="9774907at2"/>
<dbReference type="SUPFAM" id="SSF52540">
    <property type="entry name" value="P-loop containing nucleoside triphosphate hydrolases"/>
    <property type="match status" value="1"/>
</dbReference>
<dbReference type="EC" id="2.7.4.9" evidence="2 11"/>
<sequence length="217" mass="24624">MNGLFITFEGPDGSGKTTQIQQLANTLIKQGYDVITTREPGGTRISDLLRNILLSTEYQEMKDQTEVLLYAASRSQHVHEVIVPALQQNKIVLCDRYIDASMAYQSVGLGIAKKTIKEINHFASSGLQPKRTYMMDVSVKESKNRLSQRTNKKGEIILDRIEQKAHDYHKKVREGFLQIAKENPDRVYLINANQPIDVISEEILEDMTKLLANRMSS</sequence>
<keyword evidence="4 11" id="KW-0808">Transferase</keyword>
<gene>
    <name evidence="11" type="primary">tmk</name>
    <name evidence="13" type="ORF">ERL59_17695</name>
</gene>
<comment type="catalytic activity">
    <reaction evidence="9 11">
        <text>dTMP + ATP = dTDP + ADP</text>
        <dbReference type="Rhea" id="RHEA:13517"/>
        <dbReference type="ChEBI" id="CHEBI:30616"/>
        <dbReference type="ChEBI" id="CHEBI:58369"/>
        <dbReference type="ChEBI" id="CHEBI:63528"/>
        <dbReference type="ChEBI" id="CHEBI:456216"/>
        <dbReference type="EC" id="2.7.4.9"/>
    </reaction>
</comment>
<dbReference type="AlphaFoldDB" id="A0A6N9Q7E4"/>
<evidence type="ECO:0000256" key="2">
    <source>
        <dbReference type="ARBA" id="ARBA00012980"/>
    </source>
</evidence>
<dbReference type="GO" id="GO:0005829">
    <property type="term" value="C:cytosol"/>
    <property type="evidence" value="ECO:0007669"/>
    <property type="project" value="TreeGrafter"/>
</dbReference>
<evidence type="ECO:0000256" key="3">
    <source>
        <dbReference type="ARBA" id="ARBA00017144"/>
    </source>
</evidence>
<reference evidence="13 14" key="1">
    <citation type="submission" date="2019-01" db="EMBL/GenBank/DDBJ databases">
        <title>Chengkuizengella sp. nov., isolated from deep-sea sediment of East Pacific Ocean.</title>
        <authorList>
            <person name="Yang J."/>
            <person name="Lai Q."/>
            <person name="Shao Z."/>
        </authorList>
    </citation>
    <scope>NUCLEOTIDE SEQUENCE [LARGE SCALE GENOMIC DNA]</scope>
    <source>
        <strain evidence="13 14">YPA3-1-1</strain>
    </source>
</reference>
<evidence type="ECO:0000256" key="6">
    <source>
        <dbReference type="ARBA" id="ARBA00022741"/>
    </source>
</evidence>
<dbReference type="InterPro" id="IPR039430">
    <property type="entry name" value="Thymidylate_kin-like_dom"/>
</dbReference>
<name>A0A6N9Q7E4_9BACL</name>
<evidence type="ECO:0000256" key="11">
    <source>
        <dbReference type="HAMAP-Rule" id="MF_00165"/>
    </source>
</evidence>
<keyword evidence="7 11" id="KW-0418">Kinase</keyword>
<dbReference type="HAMAP" id="MF_00165">
    <property type="entry name" value="Thymidylate_kinase"/>
    <property type="match status" value="1"/>
</dbReference>
<dbReference type="PANTHER" id="PTHR10344:SF4">
    <property type="entry name" value="UMP-CMP KINASE 2, MITOCHONDRIAL"/>
    <property type="match status" value="1"/>
</dbReference>
<dbReference type="GO" id="GO:0006235">
    <property type="term" value="P:dTTP biosynthetic process"/>
    <property type="evidence" value="ECO:0007669"/>
    <property type="project" value="UniProtKB-UniRule"/>
</dbReference>
<proteinExistence type="inferred from homology"/>
<dbReference type="PANTHER" id="PTHR10344">
    <property type="entry name" value="THYMIDYLATE KINASE"/>
    <property type="match status" value="1"/>
</dbReference>
<evidence type="ECO:0000256" key="1">
    <source>
        <dbReference type="ARBA" id="ARBA00009776"/>
    </source>
</evidence>
<accession>A0A6N9Q7E4</accession>
<dbReference type="GO" id="GO:0006227">
    <property type="term" value="P:dUDP biosynthetic process"/>
    <property type="evidence" value="ECO:0007669"/>
    <property type="project" value="TreeGrafter"/>
</dbReference>
<dbReference type="Proteomes" id="UP000448943">
    <property type="component" value="Unassembled WGS sequence"/>
</dbReference>
<dbReference type="CDD" id="cd01672">
    <property type="entry name" value="TMPK"/>
    <property type="match status" value="1"/>
</dbReference>
<feature type="binding site" evidence="11">
    <location>
        <begin position="10"/>
        <end position="17"/>
    </location>
    <ligand>
        <name>ATP</name>
        <dbReference type="ChEBI" id="CHEBI:30616"/>
    </ligand>
</feature>
<dbReference type="EMBL" id="SIJB01000042">
    <property type="protein sequence ID" value="NBI30787.1"/>
    <property type="molecule type" value="Genomic_DNA"/>
</dbReference>
<evidence type="ECO:0000256" key="7">
    <source>
        <dbReference type="ARBA" id="ARBA00022777"/>
    </source>
</evidence>
<comment type="function">
    <text evidence="10 11">Phosphorylation of dTMP to form dTDP in both de novo and salvage pathways of dTTP synthesis.</text>
</comment>
<evidence type="ECO:0000256" key="10">
    <source>
        <dbReference type="ARBA" id="ARBA00057735"/>
    </source>
</evidence>
<dbReference type="FunFam" id="3.40.50.300:FF:000225">
    <property type="entry name" value="Thymidylate kinase"/>
    <property type="match status" value="1"/>
</dbReference>
<dbReference type="InterPro" id="IPR018094">
    <property type="entry name" value="Thymidylate_kinase"/>
</dbReference>
<dbReference type="Pfam" id="PF02223">
    <property type="entry name" value="Thymidylate_kin"/>
    <property type="match status" value="1"/>
</dbReference>
<dbReference type="GO" id="GO:0006233">
    <property type="term" value="P:dTDP biosynthetic process"/>
    <property type="evidence" value="ECO:0007669"/>
    <property type="project" value="InterPro"/>
</dbReference>
<evidence type="ECO:0000256" key="8">
    <source>
        <dbReference type="ARBA" id="ARBA00022840"/>
    </source>
</evidence>